<feature type="compositionally biased region" description="Low complexity" evidence="1">
    <location>
        <begin position="33"/>
        <end position="46"/>
    </location>
</feature>
<keyword evidence="3" id="KW-1185">Reference proteome</keyword>
<protein>
    <submittedName>
        <fullName evidence="2">Uncharacterized protein</fullName>
    </submittedName>
</protein>
<reference evidence="2" key="2">
    <citation type="journal article" date="2022" name="Res Sq">
        <title>Comparative Genomics Reveals Insights into the Divergent Evolution of Astigmatic Mites and Household Pest Adaptations.</title>
        <authorList>
            <person name="Xiong Q."/>
            <person name="Wan A.T.-Y."/>
            <person name="Liu X.-Y."/>
            <person name="Fung C.S.-H."/>
            <person name="Xiao X."/>
            <person name="Malainual N."/>
            <person name="Hou J."/>
            <person name="Wang L."/>
            <person name="Wang M."/>
            <person name="Yang K."/>
            <person name="Cui Y."/>
            <person name="Leung E."/>
            <person name="Nong W."/>
            <person name="Shin S.-K."/>
            <person name="Au S."/>
            <person name="Jeong K.Y."/>
            <person name="Chew F.T."/>
            <person name="Hui J."/>
            <person name="Leung T.F."/>
            <person name="Tungtrongchitr A."/>
            <person name="Zhong N."/>
            <person name="Liu Z."/>
            <person name="Tsui S."/>
        </authorList>
    </citation>
    <scope>NUCLEOTIDE SEQUENCE</scope>
    <source>
        <strain evidence="2">Derf</strain>
        <tissue evidence="2">Whole organism</tissue>
    </source>
</reference>
<evidence type="ECO:0000313" key="2">
    <source>
        <dbReference type="EMBL" id="KAH9526628.1"/>
    </source>
</evidence>
<evidence type="ECO:0000256" key="1">
    <source>
        <dbReference type="SAM" id="MobiDB-lite"/>
    </source>
</evidence>
<dbReference type="Proteomes" id="UP000790347">
    <property type="component" value="Unassembled WGS sequence"/>
</dbReference>
<organism evidence="2 3">
    <name type="scientific">Dermatophagoides farinae</name>
    <name type="common">American house dust mite</name>
    <dbReference type="NCBI Taxonomy" id="6954"/>
    <lineage>
        <taxon>Eukaryota</taxon>
        <taxon>Metazoa</taxon>
        <taxon>Ecdysozoa</taxon>
        <taxon>Arthropoda</taxon>
        <taxon>Chelicerata</taxon>
        <taxon>Arachnida</taxon>
        <taxon>Acari</taxon>
        <taxon>Acariformes</taxon>
        <taxon>Sarcoptiformes</taxon>
        <taxon>Astigmata</taxon>
        <taxon>Psoroptidia</taxon>
        <taxon>Analgoidea</taxon>
        <taxon>Pyroglyphidae</taxon>
        <taxon>Dermatophagoidinae</taxon>
        <taxon>Dermatophagoides</taxon>
    </lineage>
</organism>
<dbReference type="EMBL" id="ASGP02000001">
    <property type="protein sequence ID" value="KAH9526628.1"/>
    <property type="molecule type" value="Genomic_DNA"/>
</dbReference>
<name>A0A922L8W9_DERFA</name>
<gene>
    <name evidence="2" type="ORF">DERF_000698</name>
</gene>
<reference evidence="2" key="1">
    <citation type="submission" date="2013-05" db="EMBL/GenBank/DDBJ databases">
        <authorList>
            <person name="Yim A.K.Y."/>
            <person name="Chan T.F."/>
            <person name="Ji K.M."/>
            <person name="Liu X.Y."/>
            <person name="Zhou J.W."/>
            <person name="Li R.Q."/>
            <person name="Yang K.Y."/>
            <person name="Li J."/>
            <person name="Li M."/>
            <person name="Law P.T.W."/>
            <person name="Wu Y.L."/>
            <person name="Cai Z.L."/>
            <person name="Qin H."/>
            <person name="Bao Y."/>
            <person name="Leung R.K.K."/>
            <person name="Ng P.K.S."/>
            <person name="Zou J."/>
            <person name="Zhong X.J."/>
            <person name="Ran P.X."/>
            <person name="Zhong N.S."/>
            <person name="Liu Z.G."/>
            <person name="Tsui S.K.W."/>
        </authorList>
    </citation>
    <scope>NUCLEOTIDE SEQUENCE</scope>
    <source>
        <strain evidence="2">Derf</strain>
        <tissue evidence="2">Whole organism</tissue>
    </source>
</reference>
<proteinExistence type="predicted"/>
<comment type="caution">
    <text evidence="2">The sequence shown here is derived from an EMBL/GenBank/DDBJ whole genome shotgun (WGS) entry which is preliminary data.</text>
</comment>
<dbReference type="AlphaFoldDB" id="A0A922L8W9"/>
<feature type="compositionally biased region" description="Polar residues" evidence="1">
    <location>
        <begin position="1"/>
        <end position="13"/>
    </location>
</feature>
<accession>A0A922L8W9</accession>
<evidence type="ECO:0000313" key="3">
    <source>
        <dbReference type="Proteomes" id="UP000790347"/>
    </source>
</evidence>
<feature type="region of interest" description="Disordered" evidence="1">
    <location>
        <begin position="1"/>
        <end position="50"/>
    </location>
</feature>
<sequence>MTKYESYNRSSGYDNDLSAGRFGGDKFGNRIGSTSKSPSSKSTSTSLFGTNKSVNKCDNCTKESTCLRTKQTCDKKYDW</sequence>